<keyword evidence="2" id="KW-1185">Reference proteome</keyword>
<reference evidence="1 2" key="1">
    <citation type="submission" date="2016-02" db="EMBL/GenBank/DDBJ databases">
        <title>Genome analysis of coral dinoflagellate symbionts highlights evolutionary adaptations to a symbiotic lifestyle.</title>
        <authorList>
            <person name="Aranda M."/>
            <person name="Li Y."/>
            <person name="Liew Y.J."/>
            <person name="Baumgarten S."/>
            <person name="Simakov O."/>
            <person name="Wilson M."/>
            <person name="Piel J."/>
            <person name="Ashoor H."/>
            <person name="Bougouffa S."/>
            <person name="Bajic V.B."/>
            <person name="Ryu T."/>
            <person name="Ravasi T."/>
            <person name="Bayer T."/>
            <person name="Micklem G."/>
            <person name="Kim H."/>
            <person name="Bhak J."/>
            <person name="Lajeunesse T.C."/>
            <person name="Voolstra C.R."/>
        </authorList>
    </citation>
    <scope>NUCLEOTIDE SEQUENCE [LARGE SCALE GENOMIC DNA]</scope>
    <source>
        <strain evidence="1 2">CCMP2467</strain>
    </source>
</reference>
<proteinExistence type="predicted"/>
<accession>A0A1Q9EVB7</accession>
<dbReference type="EMBL" id="LSRX01000060">
    <property type="protein sequence ID" value="OLQ11371.1"/>
    <property type="molecule type" value="Genomic_DNA"/>
</dbReference>
<name>A0A1Q9EVB7_SYMMI</name>
<dbReference type="Proteomes" id="UP000186817">
    <property type="component" value="Unassembled WGS sequence"/>
</dbReference>
<organism evidence="1 2">
    <name type="scientific">Symbiodinium microadriaticum</name>
    <name type="common">Dinoflagellate</name>
    <name type="synonym">Zooxanthella microadriatica</name>
    <dbReference type="NCBI Taxonomy" id="2951"/>
    <lineage>
        <taxon>Eukaryota</taxon>
        <taxon>Sar</taxon>
        <taxon>Alveolata</taxon>
        <taxon>Dinophyceae</taxon>
        <taxon>Suessiales</taxon>
        <taxon>Symbiodiniaceae</taxon>
        <taxon>Symbiodinium</taxon>
    </lineage>
</organism>
<dbReference type="OrthoDB" id="409577at2759"/>
<sequence>MMLEGWCIDNAWRLAGLENSKVKALAPCEEKIHPSTLRGIVRFQHNNSHDMPSLTSRSLLRSLYVQWIGDERFLARYDRLGLDVYEVTPDNGSESFRLAIEG</sequence>
<evidence type="ECO:0000313" key="2">
    <source>
        <dbReference type="Proteomes" id="UP000186817"/>
    </source>
</evidence>
<evidence type="ECO:0000313" key="1">
    <source>
        <dbReference type="EMBL" id="OLQ11371.1"/>
    </source>
</evidence>
<dbReference type="AlphaFoldDB" id="A0A1Q9EVB7"/>
<comment type="caution">
    <text evidence="1">The sequence shown here is derived from an EMBL/GenBank/DDBJ whole genome shotgun (WGS) entry which is preliminary data.</text>
</comment>
<gene>
    <name evidence="1" type="ORF">AK812_SmicGene4795</name>
</gene>
<protein>
    <submittedName>
        <fullName evidence="1">Uncharacterized protein</fullName>
    </submittedName>
</protein>